<dbReference type="EMBL" id="JACKWY010000007">
    <property type="protein sequence ID" value="MBB6715573.1"/>
    <property type="molecule type" value="Genomic_DNA"/>
</dbReference>
<evidence type="ECO:0000313" key="2">
    <source>
        <dbReference type="Proteomes" id="UP000585258"/>
    </source>
</evidence>
<protein>
    <submittedName>
        <fullName evidence="1">Uncharacterized protein</fullName>
    </submittedName>
</protein>
<gene>
    <name evidence="1" type="ORF">H7E68_12745</name>
</gene>
<proteinExistence type="predicted"/>
<accession>A0A7X0SDC2</accession>
<dbReference type="AlphaFoldDB" id="A0A7X0SDC2"/>
<evidence type="ECO:0000313" key="1">
    <source>
        <dbReference type="EMBL" id="MBB6715573.1"/>
    </source>
</evidence>
<comment type="caution">
    <text evidence="1">The sequence shown here is derived from an EMBL/GenBank/DDBJ whole genome shotgun (WGS) entry which is preliminary data.</text>
</comment>
<reference evidence="1 2" key="1">
    <citation type="submission" date="2020-08" db="EMBL/GenBank/DDBJ databases">
        <title>Clostridia isolated from Swiss meat.</title>
        <authorList>
            <person name="Wambui J."/>
            <person name="Stevens M.J.A."/>
            <person name="Stephan R."/>
        </authorList>
    </citation>
    <scope>NUCLEOTIDE SEQUENCE [LARGE SCALE GENOMIC DNA]</scope>
    <source>
        <strain evidence="1 2">CM001</strain>
    </source>
</reference>
<name>A0A7X0SDC2_9CLOT</name>
<dbReference type="Proteomes" id="UP000585258">
    <property type="component" value="Unassembled WGS sequence"/>
</dbReference>
<organism evidence="1 2">
    <name type="scientific">Clostridium gasigenes</name>
    <dbReference type="NCBI Taxonomy" id="94869"/>
    <lineage>
        <taxon>Bacteria</taxon>
        <taxon>Bacillati</taxon>
        <taxon>Bacillota</taxon>
        <taxon>Clostridia</taxon>
        <taxon>Eubacteriales</taxon>
        <taxon>Clostridiaceae</taxon>
        <taxon>Clostridium</taxon>
    </lineage>
</organism>
<sequence>MPGASTCYKEQFVKMVANNTFIIKEMEGNAEDRVEKKGKLEVARNLLDILDYETIATKIG</sequence>